<proteinExistence type="predicted"/>
<organism evidence="2">
    <name type="scientific">Cacopsylla melanoneura</name>
    <dbReference type="NCBI Taxonomy" id="428564"/>
    <lineage>
        <taxon>Eukaryota</taxon>
        <taxon>Metazoa</taxon>
        <taxon>Ecdysozoa</taxon>
        <taxon>Arthropoda</taxon>
        <taxon>Hexapoda</taxon>
        <taxon>Insecta</taxon>
        <taxon>Pterygota</taxon>
        <taxon>Neoptera</taxon>
        <taxon>Paraneoptera</taxon>
        <taxon>Hemiptera</taxon>
        <taxon>Sternorrhyncha</taxon>
        <taxon>Psylloidea</taxon>
        <taxon>Psyllidae</taxon>
        <taxon>Psyllinae</taxon>
        <taxon>Cacopsylla</taxon>
    </lineage>
</organism>
<feature type="region of interest" description="Disordered" evidence="1">
    <location>
        <begin position="46"/>
        <end position="103"/>
    </location>
</feature>
<evidence type="ECO:0000256" key="1">
    <source>
        <dbReference type="SAM" id="MobiDB-lite"/>
    </source>
</evidence>
<dbReference type="EMBL" id="HBUF01614780">
    <property type="protein sequence ID" value="CAG6779610.1"/>
    <property type="molecule type" value="Transcribed_RNA"/>
</dbReference>
<reference evidence="2" key="1">
    <citation type="submission" date="2021-05" db="EMBL/GenBank/DDBJ databases">
        <authorList>
            <person name="Alioto T."/>
            <person name="Alioto T."/>
            <person name="Gomez Garrido J."/>
        </authorList>
    </citation>
    <scope>NUCLEOTIDE SEQUENCE</scope>
</reference>
<sequence length="123" mass="14241">MFFRNLSRPRNGPMLQYSANDPNNLFAGRQRAAYCYPPDFPRDTNYLHEEGDMSYSQNPSMPFPPRRRVEMPPSRQGDFDYASRGAGHFPRPAPPPFIPKSVLSFHRNEPMGFQRNRSKSSKC</sequence>
<name>A0A8D9F8W9_9HEMI</name>
<accession>A0A8D9F8W9</accession>
<evidence type="ECO:0000313" key="2">
    <source>
        <dbReference type="EMBL" id="CAG6779610.1"/>
    </source>
</evidence>
<dbReference type="AlphaFoldDB" id="A0A8D9F8W9"/>
<protein>
    <submittedName>
        <fullName evidence="2">Uncharacterized protein</fullName>
    </submittedName>
</protein>